<evidence type="ECO:0000256" key="1">
    <source>
        <dbReference type="SAM" id="Phobius"/>
    </source>
</evidence>
<name>A0A9D4NYZ7_DERFA</name>
<organism evidence="2">
    <name type="scientific">Dermatophagoides farinae</name>
    <name type="common">American house dust mite</name>
    <dbReference type="NCBI Taxonomy" id="6954"/>
    <lineage>
        <taxon>Eukaryota</taxon>
        <taxon>Metazoa</taxon>
        <taxon>Ecdysozoa</taxon>
        <taxon>Arthropoda</taxon>
        <taxon>Chelicerata</taxon>
        <taxon>Arachnida</taxon>
        <taxon>Acari</taxon>
        <taxon>Acariformes</taxon>
        <taxon>Sarcoptiformes</taxon>
        <taxon>Astigmata</taxon>
        <taxon>Psoroptidia</taxon>
        <taxon>Analgoidea</taxon>
        <taxon>Pyroglyphidae</taxon>
        <taxon>Dermatophagoidinae</taxon>
        <taxon>Dermatophagoides</taxon>
    </lineage>
</organism>
<dbReference type="AlphaFoldDB" id="A0A9D4NYZ7"/>
<keyword evidence="1" id="KW-0472">Membrane</keyword>
<keyword evidence="1" id="KW-0812">Transmembrane</keyword>
<keyword evidence="1" id="KW-1133">Transmembrane helix</keyword>
<comment type="caution">
    <text evidence="2">The sequence shown here is derived from an EMBL/GenBank/DDBJ whole genome shotgun (WGS) entry which is preliminary data.</text>
</comment>
<dbReference type="OrthoDB" id="6507525at2759"/>
<accession>A0A9D4NYZ7</accession>
<feature type="transmembrane region" description="Helical" evidence="1">
    <location>
        <begin position="21"/>
        <end position="42"/>
    </location>
</feature>
<protein>
    <submittedName>
        <fullName evidence="2">Uncharacterized protein</fullName>
    </submittedName>
</protein>
<sequence>MSSSSSSSVTISEEPMFDPNAFGMATLLGGLFILGIASDMMIDSATDSLAWSLGYFGLTLIICSFISFTYSFIYCFRVSTNELRPLVVNRTEQHQHRHFHHQYYGSSIIDDGTKTADSNIKNQKSDHHIIMA</sequence>
<dbReference type="EMBL" id="SDOV01000005">
    <property type="protein sequence ID" value="KAH7641011.1"/>
    <property type="molecule type" value="Genomic_DNA"/>
</dbReference>
<proteinExistence type="predicted"/>
<evidence type="ECO:0000313" key="2">
    <source>
        <dbReference type="EMBL" id="KAH7641011.1"/>
    </source>
</evidence>
<feature type="transmembrane region" description="Helical" evidence="1">
    <location>
        <begin position="54"/>
        <end position="76"/>
    </location>
</feature>
<gene>
    <name evidence="2" type="ORF">HUG17_8480</name>
</gene>
<reference evidence="2" key="2">
    <citation type="journal article" date="2021" name="World Allergy Organ. J.">
        <title>Chromosome-level assembly of Dermatophagoides farinae genome and transcriptome reveals two novel allergens Der f 37 and Der f 39.</title>
        <authorList>
            <person name="Chen J."/>
            <person name="Cai Z."/>
            <person name="Fan D."/>
            <person name="Hu J."/>
            <person name="Hou Y."/>
            <person name="He Y."/>
            <person name="Zhang Z."/>
            <person name="Zhao Z."/>
            <person name="Gao P."/>
            <person name="Hu W."/>
            <person name="Sun J."/>
            <person name="Li J."/>
            <person name="Ji K."/>
        </authorList>
    </citation>
    <scope>NUCLEOTIDE SEQUENCE</scope>
    <source>
        <strain evidence="2">JKM2019</strain>
    </source>
</reference>
<reference evidence="2" key="1">
    <citation type="submission" date="2020-06" db="EMBL/GenBank/DDBJ databases">
        <authorList>
            <person name="Ji K."/>
            <person name="Li J."/>
        </authorList>
    </citation>
    <scope>NUCLEOTIDE SEQUENCE</scope>
    <source>
        <strain evidence="2">JKM2019</strain>
        <tissue evidence="2">Whole body</tissue>
    </source>
</reference>
<dbReference type="Proteomes" id="UP000828236">
    <property type="component" value="Unassembled WGS sequence"/>
</dbReference>